<dbReference type="PROSITE" id="PS50112">
    <property type="entry name" value="PAS"/>
    <property type="match status" value="1"/>
</dbReference>
<dbReference type="SUPFAM" id="SSF55785">
    <property type="entry name" value="PYP-like sensor domain (PAS domain)"/>
    <property type="match status" value="1"/>
</dbReference>
<feature type="transmembrane region" description="Helical" evidence="1">
    <location>
        <begin position="52"/>
        <end position="70"/>
    </location>
</feature>
<dbReference type="CDD" id="cd00130">
    <property type="entry name" value="PAS"/>
    <property type="match status" value="1"/>
</dbReference>
<dbReference type="AlphaFoldDB" id="A0A917WME5"/>
<accession>A0A917WME5</accession>
<name>A0A917WME5_9ACTN</name>
<evidence type="ECO:0000313" key="4">
    <source>
        <dbReference type="EMBL" id="GGM15034.1"/>
    </source>
</evidence>
<keyword evidence="1" id="KW-0472">Membrane</keyword>
<dbReference type="InterPro" id="IPR043128">
    <property type="entry name" value="Rev_trsase/Diguanyl_cyclase"/>
</dbReference>
<dbReference type="NCBIfam" id="TIGR00254">
    <property type="entry name" value="GGDEF"/>
    <property type="match status" value="1"/>
</dbReference>
<dbReference type="Gene3D" id="3.30.450.20">
    <property type="entry name" value="PAS domain"/>
    <property type="match status" value="1"/>
</dbReference>
<dbReference type="InterPro" id="IPR029787">
    <property type="entry name" value="Nucleotide_cyclase"/>
</dbReference>
<feature type="transmembrane region" description="Helical" evidence="1">
    <location>
        <begin position="27"/>
        <end position="46"/>
    </location>
</feature>
<dbReference type="Proteomes" id="UP000642070">
    <property type="component" value="Unassembled WGS sequence"/>
</dbReference>
<dbReference type="SUPFAM" id="SSF55073">
    <property type="entry name" value="Nucleotide cyclase"/>
    <property type="match status" value="1"/>
</dbReference>
<dbReference type="Pfam" id="PF00990">
    <property type="entry name" value="GGDEF"/>
    <property type="match status" value="1"/>
</dbReference>
<reference evidence="4" key="1">
    <citation type="journal article" date="2014" name="Int. J. Syst. Evol. Microbiol.">
        <title>Complete genome sequence of Corynebacterium casei LMG S-19264T (=DSM 44701T), isolated from a smear-ripened cheese.</title>
        <authorList>
            <consortium name="US DOE Joint Genome Institute (JGI-PGF)"/>
            <person name="Walter F."/>
            <person name="Albersmeier A."/>
            <person name="Kalinowski J."/>
            <person name="Ruckert C."/>
        </authorList>
    </citation>
    <scope>NUCLEOTIDE SEQUENCE</scope>
    <source>
        <strain evidence="4">JCM 19831</strain>
    </source>
</reference>
<dbReference type="PROSITE" id="PS50887">
    <property type="entry name" value="GGDEF"/>
    <property type="match status" value="1"/>
</dbReference>
<organism evidence="4 5">
    <name type="scientific">Dactylosporangium sucinum</name>
    <dbReference type="NCBI Taxonomy" id="1424081"/>
    <lineage>
        <taxon>Bacteria</taxon>
        <taxon>Bacillati</taxon>
        <taxon>Actinomycetota</taxon>
        <taxon>Actinomycetes</taxon>
        <taxon>Micromonosporales</taxon>
        <taxon>Micromonosporaceae</taxon>
        <taxon>Dactylosporangium</taxon>
    </lineage>
</organism>
<keyword evidence="1" id="KW-0812">Transmembrane</keyword>
<dbReference type="InterPro" id="IPR000014">
    <property type="entry name" value="PAS"/>
</dbReference>
<dbReference type="CDD" id="cd01949">
    <property type="entry name" value="GGDEF"/>
    <property type="match status" value="1"/>
</dbReference>
<proteinExistence type="predicted"/>
<gene>
    <name evidence="4" type="ORF">GCM10007977_015200</name>
</gene>
<feature type="domain" description="GGDEF" evidence="3">
    <location>
        <begin position="323"/>
        <end position="450"/>
    </location>
</feature>
<dbReference type="InterPro" id="IPR052155">
    <property type="entry name" value="Biofilm_reg_signaling"/>
</dbReference>
<evidence type="ECO:0000259" key="2">
    <source>
        <dbReference type="PROSITE" id="PS50112"/>
    </source>
</evidence>
<reference evidence="4" key="2">
    <citation type="submission" date="2020-09" db="EMBL/GenBank/DDBJ databases">
        <authorList>
            <person name="Sun Q."/>
            <person name="Ohkuma M."/>
        </authorList>
    </citation>
    <scope>NUCLEOTIDE SEQUENCE</scope>
    <source>
        <strain evidence="4">JCM 19831</strain>
    </source>
</reference>
<dbReference type="PANTHER" id="PTHR44757:SF2">
    <property type="entry name" value="BIOFILM ARCHITECTURE MAINTENANCE PROTEIN MBAA"/>
    <property type="match status" value="1"/>
</dbReference>
<protein>
    <recommendedName>
        <fullName evidence="6">Diguanylate cyclase</fullName>
    </recommendedName>
</protein>
<dbReference type="InterPro" id="IPR000160">
    <property type="entry name" value="GGDEF_dom"/>
</dbReference>
<keyword evidence="1" id="KW-1133">Transmembrane helix</keyword>
<feature type="domain" description="PAS" evidence="2">
    <location>
        <begin position="178"/>
        <end position="217"/>
    </location>
</feature>
<dbReference type="PANTHER" id="PTHR44757">
    <property type="entry name" value="DIGUANYLATE CYCLASE DGCP"/>
    <property type="match status" value="1"/>
</dbReference>
<keyword evidence="5" id="KW-1185">Reference proteome</keyword>
<evidence type="ECO:0008006" key="6">
    <source>
        <dbReference type="Google" id="ProtNLM"/>
    </source>
</evidence>
<evidence type="ECO:0000259" key="3">
    <source>
        <dbReference type="PROSITE" id="PS50887"/>
    </source>
</evidence>
<dbReference type="InterPro" id="IPR035965">
    <property type="entry name" value="PAS-like_dom_sf"/>
</dbReference>
<comment type="caution">
    <text evidence="4">The sequence shown here is derived from an EMBL/GenBank/DDBJ whole genome shotgun (WGS) entry which is preliminary data.</text>
</comment>
<dbReference type="SMART" id="SM00267">
    <property type="entry name" value="GGDEF"/>
    <property type="match status" value="1"/>
</dbReference>
<dbReference type="Gene3D" id="3.30.70.270">
    <property type="match status" value="1"/>
</dbReference>
<evidence type="ECO:0000313" key="5">
    <source>
        <dbReference type="Proteomes" id="UP000642070"/>
    </source>
</evidence>
<feature type="transmembrane region" description="Helical" evidence="1">
    <location>
        <begin position="146"/>
        <end position="169"/>
    </location>
</feature>
<feature type="transmembrane region" description="Helical" evidence="1">
    <location>
        <begin position="120"/>
        <end position="140"/>
    </location>
</feature>
<sequence>MVSLRLRPVWGKVIGSSRRDVLRTMRLIALVTLVAINLASMIQVGTLDRPPATIANACAALAFVTMLRAIEYARRRPVPVWVDAAECLAMLAVAVGLGDERPLLGPIFLMVLYRAATSPALRMLPLAAGYVAMLIAATVIEPRITVFPATLVMLAVVTVMVSCLRALVLRVQEQHRSQRALLDAVLRRLPFPVVVTDPVGAVMMANPAAGDLLGWSPGSGTRLADLRFVGLDGRPVDLAAVAGAEASALEVRLLRPGGSSSDILIETVPMGAEADGAGTVFALLDVSAQRSYEESLHHAAYHDALTGLPNRAMLWQHLNASVEPYSVLLVDLDDFKAINDTHGHRVGDELLAAVGHRLRAAAHGRAVVARLGADEFAVLCPGADRAATERSAAALLATFDRPFDLSGKRVFVRGTVGYGLSADAADPDEVMAAADAAMHRGKPLAHPRAA</sequence>
<dbReference type="EMBL" id="BMPI01000006">
    <property type="protein sequence ID" value="GGM15034.1"/>
    <property type="molecule type" value="Genomic_DNA"/>
</dbReference>
<evidence type="ECO:0000256" key="1">
    <source>
        <dbReference type="SAM" id="Phobius"/>
    </source>
</evidence>
<dbReference type="RefSeq" id="WP_190249012.1">
    <property type="nucleotide sequence ID" value="NZ_BMPI01000006.1"/>
</dbReference>